<dbReference type="GO" id="GO:0008033">
    <property type="term" value="P:tRNA processing"/>
    <property type="evidence" value="ECO:0007669"/>
    <property type="project" value="UniProtKB-KW"/>
</dbReference>
<comment type="similarity">
    <text evidence="5">Belongs to the TDD superfamily. DTWD2 family.</text>
</comment>
<keyword evidence="3" id="KW-0949">S-adenosyl-L-methionine</keyword>
<dbReference type="STRING" id="463040.CAL15_14870"/>
<feature type="domain" description="DTW" evidence="6">
    <location>
        <begin position="2"/>
        <end position="187"/>
    </location>
</feature>
<dbReference type="KEGG" id="bgm:CAL15_14870"/>
<evidence type="ECO:0000256" key="1">
    <source>
        <dbReference type="ARBA" id="ARBA00012386"/>
    </source>
</evidence>
<dbReference type="OrthoDB" id="268835at2"/>
<protein>
    <recommendedName>
        <fullName evidence="1">tRNA-uridine aminocarboxypropyltransferase</fullName>
        <ecNumber evidence="1">2.5.1.25</ecNumber>
    </recommendedName>
</protein>
<evidence type="ECO:0000256" key="4">
    <source>
        <dbReference type="ARBA" id="ARBA00022694"/>
    </source>
</evidence>
<keyword evidence="8" id="KW-1185">Reference proteome</keyword>
<organism evidence="7 8">
    <name type="scientific">Bordetella genomosp. 13</name>
    <dbReference type="NCBI Taxonomy" id="463040"/>
    <lineage>
        <taxon>Bacteria</taxon>
        <taxon>Pseudomonadati</taxon>
        <taxon>Pseudomonadota</taxon>
        <taxon>Betaproteobacteria</taxon>
        <taxon>Burkholderiales</taxon>
        <taxon>Alcaligenaceae</taxon>
        <taxon>Bordetella</taxon>
    </lineage>
</organism>
<evidence type="ECO:0000259" key="6">
    <source>
        <dbReference type="SMART" id="SM01144"/>
    </source>
</evidence>
<sequence>MSRSACSRCVRPATHCLCPLIPALASRTRVVVLQHPAEARHPLNTARLAALGLSSARVLVGERFEPAQWQVPGHAPHLLFPGPEARSLAPGGRSASDLPLLLVVPDGTWRHARSLLHRNPEVAGLPRLALPTGTGARYRVRHAREEGALSTLEAIVHALNALEAPACYDALLRPFDALVEGQIAGMGAEVYERHHVRRQGTR</sequence>
<dbReference type="Proteomes" id="UP000194161">
    <property type="component" value="Chromosome"/>
</dbReference>
<dbReference type="PANTHER" id="PTHR21392">
    <property type="entry name" value="TRNA-URIDINE AMINOCARBOXYPROPYLTRANSFERASE 2"/>
    <property type="match status" value="1"/>
</dbReference>
<dbReference type="SMART" id="SM01144">
    <property type="entry name" value="DTW"/>
    <property type="match status" value="1"/>
</dbReference>
<accession>A0A1W6ZFB0</accession>
<evidence type="ECO:0000313" key="7">
    <source>
        <dbReference type="EMBL" id="ARP95554.1"/>
    </source>
</evidence>
<dbReference type="EMBL" id="CP021111">
    <property type="protein sequence ID" value="ARP95554.1"/>
    <property type="molecule type" value="Genomic_DNA"/>
</dbReference>
<keyword evidence="4" id="KW-0819">tRNA processing</keyword>
<dbReference type="RefSeq" id="WP_086079315.1">
    <property type="nucleotide sequence ID" value="NZ_CP021111.1"/>
</dbReference>
<dbReference type="Pfam" id="PF03942">
    <property type="entry name" value="DTW"/>
    <property type="match status" value="1"/>
</dbReference>
<reference evidence="7 8" key="1">
    <citation type="submission" date="2017-05" db="EMBL/GenBank/DDBJ databases">
        <title>Complete and WGS of Bordetella genogroups.</title>
        <authorList>
            <person name="Spilker T."/>
            <person name="LiPuma J."/>
        </authorList>
    </citation>
    <scope>NUCLEOTIDE SEQUENCE [LARGE SCALE GENOMIC DNA]</scope>
    <source>
        <strain evidence="7 8">AU7206</strain>
    </source>
</reference>
<dbReference type="EC" id="2.5.1.25" evidence="1"/>
<name>A0A1W6ZFB0_9BORD</name>
<dbReference type="InterPro" id="IPR039262">
    <property type="entry name" value="DTWD2/TAPT"/>
</dbReference>
<evidence type="ECO:0000256" key="3">
    <source>
        <dbReference type="ARBA" id="ARBA00022691"/>
    </source>
</evidence>
<dbReference type="GO" id="GO:0016432">
    <property type="term" value="F:tRNA-uridine aminocarboxypropyltransferase activity"/>
    <property type="evidence" value="ECO:0007669"/>
    <property type="project" value="UniProtKB-EC"/>
</dbReference>
<evidence type="ECO:0000256" key="5">
    <source>
        <dbReference type="ARBA" id="ARBA00034489"/>
    </source>
</evidence>
<dbReference type="PANTHER" id="PTHR21392:SF0">
    <property type="entry name" value="TRNA-URIDINE AMINOCARBOXYPROPYLTRANSFERASE 2"/>
    <property type="match status" value="1"/>
</dbReference>
<dbReference type="AlphaFoldDB" id="A0A1W6ZFB0"/>
<gene>
    <name evidence="7" type="ORF">CAL15_14870</name>
</gene>
<proteinExistence type="inferred from homology"/>
<keyword evidence="2" id="KW-0808">Transferase</keyword>
<dbReference type="InterPro" id="IPR005636">
    <property type="entry name" value="DTW"/>
</dbReference>
<evidence type="ECO:0000256" key="2">
    <source>
        <dbReference type="ARBA" id="ARBA00022679"/>
    </source>
</evidence>
<evidence type="ECO:0000313" key="8">
    <source>
        <dbReference type="Proteomes" id="UP000194161"/>
    </source>
</evidence>